<accession>A0A9P8PBT1</accession>
<evidence type="ECO:0000313" key="6">
    <source>
        <dbReference type="Proteomes" id="UP000769157"/>
    </source>
</evidence>
<sequence length="100" mass="11193">MAMVELDIDLVNGDKLEYFQTEFKGDVSEFVQTILQKLTNTSSKYKYIVNAHSVDSANADVAIKSLFGAAWDKSTDGLATVKKELESGWLVVTIVFLRRE</sequence>
<proteinExistence type="inferred from homology"/>
<organism evidence="5 6">
    <name type="scientific">Ogataea philodendri</name>
    <dbReference type="NCBI Taxonomy" id="1378263"/>
    <lineage>
        <taxon>Eukaryota</taxon>
        <taxon>Fungi</taxon>
        <taxon>Dikarya</taxon>
        <taxon>Ascomycota</taxon>
        <taxon>Saccharomycotina</taxon>
        <taxon>Pichiomycetes</taxon>
        <taxon>Pichiales</taxon>
        <taxon>Pichiaceae</taxon>
        <taxon>Ogataea</taxon>
    </lineage>
</organism>
<protein>
    <recommendedName>
        <fullName evidence="3">Topoisomerase I damage affected protein 2</fullName>
    </recommendedName>
</protein>
<dbReference type="EMBL" id="JAEUBE010000137">
    <property type="protein sequence ID" value="KAH3669358.1"/>
    <property type="molecule type" value="Genomic_DNA"/>
</dbReference>
<dbReference type="Proteomes" id="UP000769157">
    <property type="component" value="Unassembled WGS sequence"/>
</dbReference>
<evidence type="ECO:0000256" key="4">
    <source>
        <dbReference type="ARBA" id="ARBA00023273"/>
    </source>
</evidence>
<dbReference type="Gene3D" id="3.30.1140.40">
    <property type="entry name" value="Tctex-1"/>
    <property type="match status" value="1"/>
</dbReference>
<name>A0A9P8PBT1_9ASCO</name>
<comment type="subcellular location">
    <subcellularLocation>
        <location evidence="1">Cell projection</location>
    </subcellularLocation>
</comment>
<evidence type="ECO:0000256" key="1">
    <source>
        <dbReference type="ARBA" id="ARBA00004316"/>
    </source>
</evidence>
<dbReference type="Pfam" id="PF03645">
    <property type="entry name" value="Tctex-1"/>
    <property type="match status" value="1"/>
</dbReference>
<evidence type="ECO:0000256" key="2">
    <source>
        <dbReference type="ARBA" id="ARBA00010778"/>
    </source>
</evidence>
<evidence type="ECO:0000313" key="5">
    <source>
        <dbReference type="EMBL" id="KAH3669358.1"/>
    </source>
</evidence>
<dbReference type="OrthoDB" id="10059120at2759"/>
<comment type="similarity">
    <text evidence="2">Belongs to the TDA2 family.</text>
</comment>
<comment type="caution">
    <text evidence="5">The sequence shown here is derived from an EMBL/GenBank/DDBJ whole genome shotgun (WGS) entry which is preliminary data.</text>
</comment>
<dbReference type="InterPro" id="IPR038586">
    <property type="entry name" value="Tctex-1-like_sf"/>
</dbReference>
<dbReference type="GeneID" id="70233447"/>
<reference evidence="5" key="2">
    <citation type="submission" date="2021-01" db="EMBL/GenBank/DDBJ databases">
        <authorList>
            <person name="Schikora-Tamarit M.A."/>
        </authorList>
    </citation>
    <scope>NUCLEOTIDE SEQUENCE</scope>
    <source>
        <strain evidence="5">CBS6075</strain>
    </source>
</reference>
<evidence type="ECO:0000256" key="3">
    <source>
        <dbReference type="ARBA" id="ARBA00019193"/>
    </source>
</evidence>
<reference evidence="5" key="1">
    <citation type="journal article" date="2021" name="Open Biol.">
        <title>Shared evolutionary footprints suggest mitochondrial oxidative damage underlies multiple complex I losses in fungi.</title>
        <authorList>
            <person name="Schikora-Tamarit M.A."/>
            <person name="Marcet-Houben M."/>
            <person name="Nosek J."/>
            <person name="Gabaldon T."/>
        </authorList>
    </citation>
    <scope>NUCLEOTIDE SEQUENCE</scope>
    <source>
        <strain evidence="5">CBS6075</strain>
    </source>
</reference>
<keyword evidence="6" id="KW-1185">Reference proteome</keyword>
<dbReference type="RefSeq" id="XP_046063621.1">
    <property type="nucleotide sequence ID" value="XM_046202245.1"/>
</dbReference>
<dbReference type="GO" id="GO:0042995">
    <property type="term" value="C:cell projection"/>
    <property type="evidence" value="ECO:0007669"/>
    <property type="project" value="UniProtKB-SubCell"/>
</dbReference>
<dbReference type="AlphaFoldDB" id="A0A9P8PBT1"/>
<keyword evidence="4" id="KW-0966">Cell projection</keyword>
<gene>
    <name evidence="5" type="ORF">OGAPHI_001479</name>
</gene>
<dbReference type="InterPro" id="IPR005334">
    <property type="entry name" value="Tctex-1-like"/>
</dbReference>